<evidence type="ECO:0000313" key="1">
    <source>
        <dbReference type="EMBL" id="ACX49696.1"/>
    </source>
</evidence>
<organism evidence="1">
    <name type="scientific">Blumeria graminis</name>
    <name type="common">Powdery mildew</name>
    <name type="synonym">Oidium monilioides</name>
    <dbReference type="NCBI Taxonomy" id="34373"/>
    <lineage>
        <taxon>Eukaryota</taxon>
        <taxon>Fungi</taxon>
        <taxon>Dikarya</taxon>
        <taxon>Ascomycota</taxon>
        <taxon>Pezizomycotina</taxon>
        <taxon>Leotiomycetes</taxon>
        <taxon>Erysiphales</taxon>
        <taxon>Erysiphaceae</taxon>
        <taxon>Blumeria</taxon>
    </lineage>
</organism>
<proteinExistence type="predicted"/>
<reference evidence="1" key="1">
    <citation type="journal article" date="2009" name="PLoS ONE">
        <title>Coevolution between a Family of Parasite Virulence Effectors and a Class of LINE-1 Retrotransposons.</title>
        <authorList>
            <person name="Sacristan S."/>
            <person name="Vigouroux M."/>
            <person name="Pedersen C."/>
            <person name="Skamnioti P."/>
            <person name="Thordal-Christensen H."/>
            <person name="Micali C."/>
            <person name="Brown J.K."/>
            <person name="Ridout C.J."/>
        </authorList>
    </citation>
    <scope>NUCLEOTIDE SEQUENCE</scope>
</reference>
<feature type="non-terminal residue" evidence="1">
    <location>
        <position position="80"/>
    </location>
</feature>
<feature type="non-terminal residue" evidence="1">
    <location>
        <position position="1"/>
    </location>
</feature>
<dbReference type="AlphaFoldDB" id="D0ECY9"/>
<sequence>VEAALLPLSIAEDKNFVDPIKVYLRAAIAPFVAASPSTAPPVLLQRPSVGTPTATVIPVAIPRNIPKATGPFPLRSTGAT</sequence>
<protein>
    <submittedName>
        <fullName evidence="1">Putative virulence effector</fullName>
    </submittedName>
</protein>
<name>D0ECY9_BLUGR</name>
<accession>D0ECY9</accession>
<dbReference type="EMBL" id="GQ470734">
    <property type="protein sequence ID" value="ACX49696.1"/>
    <property type="molecule type" value="Genomic_DNA"/>
</dbReference>